<dbReference type="SUPFAM" id="SSF51695">
    <property type="entry name" value="PLC-like phosphodiesterases"/>
    <property type="match status" value="1"/>
</dbReference>
<name>A0ABU4RA65_9FLAO</name>
<dbReference type="EMBL" id="JAWXVI010000003">
    <property type="protein sequence ID" value="MDX6188728.1"/>
    <property type="molecule type" value="Genomic_DNA"/>
</dbReference>
<gene>
    <name evidence="2" type="ORF">SGQ83_05155</name>
</gene>
<comment type="caution">
    <text evidence="2">The sequence shown here is derived from an EMBL/GenBank/DDBJ whole genome shotgun (WGS) entry which is preliminary data.</text>
</comment>
<dbReference type="Proteomes" id="UP001273350">
    <property type="component" value="Unassembled WGS sequence"/>
</dbReference>
<keyword evidence="3" id="KW-1185">Reference proteome</keyword>
<dbReference type="Gene3D" id="3.20.20.190">
    <property type="entry name" value="Phosphatidylinositol (PI) phosphodiesterase"/>
    <property type="match status" value="1"/>
</dbReference>
<accession>A0ABU4RA65</accession>
<dbReference type="InterPro" id="IPR017946">
    <property type="entry name" value="PLC-like_Pdiesterase_TIM-brl"/>
</dbReference>
<dbReference type="PANTHER" id="PTHR46211">
    <property type="entry name" value="GLYCEROPHOSPHORYL DIESTER PHOSPHODIESTERASE"/>
    <property type="match status" value="1"/>
</dbReference>
<proteinExistence type="predicted"/>
<dbReference type="InterPro" id="IPR030395">
    <property type="entry name" value="GP_PDE_dom"/>
</dbReference>
<evidence type="ECO:0000259" key="1">
    <source>
        <dbReference type="PROSITE" id="PS51704"/>
    </source>
</evidence>
<feature type="domain" description="GP-PDE" evidence="1">
    <location>
        <begin position="229"/>
        <end position="354"/>
    </location>
</feature>
<reference evidence="2 3" key="1">
    <citation type="submission" date="2023-11" db="EMBL/GenBank/DDBJ databases">
        <title>Unpublished Manusciprt.</title>
        <authorList>
            <person name="Saticioglu I.B."/>
            <person name="Ay H."/>
            <person name="Ajmi N."/>
            <person name="Altun S."/>
            <person name="Duman M."/>
        </authorList>
    </citation>
    <scope>NUCLEOTIDE SEQUENCE [LARGE SCALE GENOMIC DNA]</scope>
    <source>
        <strain evidence="2 3">Fl-318</strain>
    </source>
</reference>
<dbReference type="PROSITE" id="PS51704">
    <property type="entry name" value="GP_PDE"/>
    <property type="match status" value="1"/>
</dbReference>
<organism evidence="2 3">
    <name type="scientific">Flavobacterium cupriresistens</name>
    <dbReference type="NCBI Taxonomy" id="2893885"/>
    <lineage>
        <taxon>Bacteria</taxon>
        <taxon>Pseudomonadati</taxon>
        <taxon>Bacteroidota</taxon>
        <taxon>Flavobacteriia</taxon>
        <taxon>Flavobacteriales</taxon>
        <taxon>Flavobacteriaceae</taxon>
        <taxon>Flavobacterium</taxon>
    </lineage>
</organism>
<evidence type="ECO:0000313" key="2">
    <source>
        <dbReference type="EMBL" id="MDX6188728.1"/>
    </source>
</evidence>
<protein>
    <submittedName>
        <fullName evidence="2">Glycerophosphodiester phosphodiesterase family protein</fullName>
    </submittedName>
</protein>
<dbReference type="CDD" id="cd08566">
    <property type="entry name" value="GDPD_AtGDE_like"/>
    <property type="match status" value="1"/>
</dbReference>
<dbReference type="RefSeq" id="WP_230004729.1">
    <property type="nucleotide sequence ID" value="NZ_CP087134.1"/>
</dbReference>
<dbReference type="Pfam" id="PF03009">
    <property type="entry name" value="GDPD"/>
    <property type="match status" value="1"/>
</dbReference>
<sequence>MYKTNLYAKNFGIKFLAFLSQLLFFFSVTIVVGQTNQVLNTTAEISLLNIFDPHADLTGGIIGETSNNGTIQMEVWTYDESDPNKRGVLVYLLTTSASTANFAGVPYTYAKSTIPNTDVSWLSNYPDNWASNDIKRAIWAIDKSRYGKSQKTSVYNFLSTKIKLRIFVFTTNAVFSKIKVPGIGIINSSGGNAQFDSNHFCYNLDNSGDPICTIWSKIKSPNLEQKSNFIFAAHRGYWGYDLGNGPPENTPEAIKAALKYTTVIESDITRTKDNLIVVSHDYYLHRLTNYSGPDTDYIYDKNLNELKTLKLKKRNGTISDNNFITFSDILDEMIANKTVLTVDIKGAKSRNDMYTKECIARCDYDPQLNPTNAERMQKEDYMLILRKCIEEANTKNALQYVAFKVVYTYQDIVDAMPPGFDINLLSKILYFPILQPGGDIQSKAQFIDTWYSNAGNKIMAFETNFKSESEITNTSFRRGGKLYENLFEYTYKVTGLRPGTYTEEAMGPKGNVDRWAQWNIKDIRVDVRGDHYYLMSIPYFNISVLTTDRPDIWSQIQSIF</sequence>
<dbReference type="PANTHER" id="PTHR46211:SF1">
    <property type="entry name" value="GLYCEROPHOSPHODIESTER PHOSPHODIESTERASE, CYTOPLASMIC"/>
    <property type="match status" value="1"/>
</dbReference>
<evidence type="ECO:0000313" key="3">
    <source>
        <dbReference type="Proteomes" id="UP001273350"/>
    </source>
</evidence>